<evidence type="ECO:0000313" key="9">
    <source>
        <dbReference type="Proteomes" id="UP000674416"/>
    </source>
</evidence>
<dbReference type="InterPro" id="IPR011701">
    <property type="entry name" value="MFS"/>
</dbReference>
<feature type="transmembrane region" description="Helical" evidence="6">
    <location>
        <begin position="343"/>
        <end position="361"/>
    </location>
</feature>
<keyword evidence="9" id="KW-1185">Reference proteome</keyword>
<evidence type="ECO:0000256" key="2">
    <source>
        <dbReference type="ARBA" id="ARBA00022448"/>
    </source>
</evidence>
<evidence type="ECO:0000256" key="3">
    <source>
        <dbReference type="ARBA" id="ARBA00022692"/>
    </source>
</evidence>
<dbReference type="EMBL" id="JAFDST010000001">
    <property type="protein sequence ID" value="MBP1080870.1"/>
    <property type="molecule type" value="Genomic_DNA"/>
</dbReference>
<dbReference type="PANTHER" id="PTHR42910:SF1">
    <property type="entry name" value="MAJOR FACILITATOR SUPERFAMILY (MFS) PROFILE DOMAIN-CONTAINING PROTEIN"/>
    <property type="match status" value="1"/>
</dbReference>
<dbReference type="InterPro" id="IPR020846">
    <property type="entry name" value="MFS_dom"/>
</dbReference>
<feature type="transmembrane region" description="Helical" evidence="6">
    <location>
        <begin position="169"/>
        <end position="189"/>
    </location>
</feature>
<name>A0ABS4CTH2_9BACI</name>
<evidence type="ECO:0000259" key="7">
    <source>
        <dbReference type="PROSITE" id="PS50850"/>
    </source>
</evidence>
<feature type="transmembrane region" description="Helical" evidence="6">
    <location>
        <begin position="45"/>
        <end position="70"/>
    </location>
</feature>
<dbReference type="SUPFAM" id="SSF103473">
    <property type="entry name" value="MFS general substrate transporter"/>
    <property type="match status" value="1"/>
</dbReference>
<dbReference type="Gene3D" id="1.20.1250.20">
    <property type="entry name" value="MFS general substrate transporter like domains"/>
    <property type="match status" value="1"/>
</dbReference>
<keyword evidence="3 6" id="KW-0812">Transmembrane</keyword>
<evidence type="ECO:0000256" key="6">
    <source>
        <dbReference type="SAM" id="Phobius"/>
    </source>
</evidence>
<feature type="transmembrane region" description="Helical" evidence="6">
    <location>
        <begin position="82"/>
        <end position="101"/>
    </location>
</feature>
<dbReference type="CDD" id="cd17324">
    <property type="entry name" value="MFS_NepI_like"/>
    <property type="match status" value="1"/>
</dbReference>
<evidence type="ECO:0000256" key="5">
    <source>
        <dbReference type="ARBA" id="ARBA00023136"/>
    </source>
</evidence>
<feature type="transmembrane region" description="Helical" evidence="6">
    <location>
        <begin position="107"/>
        <end position="127"/>
    </location>
</feature>
<dbReference type="RefSeq" id="WP_211086094.1">
    <property type="nucleotide sequence ID" value="NZ_JAFDST010000001.1"/>
</dbReference>
<comment type="caution">
    <text evidence="8">The sequence shown here is derived from an EMBL/GenBank/DDBJ whole genome shotgun (WGS) entry which is preliminary data.</text>
</comment>
<dbReference type="PANTHER" id="PTHR42910">
    <property type="entry name" value="TRANSPORTER SCO4007-RELATED"/>
    <property type="match status" value="1"/>
</dbReference>
<dbReference type="PROSITE" id="PS50850">
    <property type="entry name" value="MFS"/>
    <property type="match status" value="1"/>
</dbReference>
<reference evidence="8 9" key="1">
    <citation type="submission" date="2021-01" db="EMBL/GenBank/DDBJ databases">
        <title>Genomic Encyclopedia of Type Strains, Phase IV (KMG-IV): sequencing the most valuable type-strain genomes for metagenomic binning, comparative biology and taxonomic classification.</title>
        <authorList>
            <person name="Goeker M."/>
        </authorList>
    </citation>
    <scope>NUCLEOTIDE SEQUENCE [LARGE SCALE GENOMIC DNA]</scope>
    <source>
        <strain evidence="8 9">DSM 103394</strain>
    </source>
</reference>
<keyword evidence="2" id="KW-0813">Transport</keyword>
<dbReference type="Proteomes" id="UP000674416">
    <property type="component" value="Unassembled WGS sequence"/>
</dbReference>
<comment type="subcellular location">
    <subcellularLocation>
        <location evidence="1">Cell membrane</location>
        <topology evidence="1">Multi-pass membrane protein</topology>
    </subcellularLocation>
</comment>
<organism evidence="8 9">
    <name type="scientific">Bacillus capparidis</name>
    <dbReference type="NCBI Taxonomy" id="1840411"/>
    <lineage>
        <taxon>Bacteria</taxon>
        <taxon>Bacillati</taxon>
        <taxon>Bacillota</taxon>
        <taxon>Bacilli</taxon>
        <taxon>Bacillales</taxon>
        <taxon>Bacillaceae</taxon>
        <taxon>Bacillus</taxon>
    </lineage>
</organism>
<keyword evidence="4 6" id="KW-1133">Transmembrane helix</keyword>
<feature type="transmembrane region" description="Helical" evidence="6">
    <location>
        <begin position="139"/>
        <end position="157"/>
    </location>
</feature>
<feature type="transmembrane region" description="Helical" evidence="6">
    <location>
        <begin position="282"/>
        <end position="300"/>
    </location>
</feature>
<feature type="transmembrane region" description="Helical" evidence="6">
    <location>
        <begin position="225"/>
        <end position="243"/>
    </location>
</feature>
<dbReference type="Pfam" id="PF07690">
    <property type="entry name" value="MFS_1"/>
    <property type="match status" value="1"/>
</dbReference>
<feature type="transmembrane region" description="Helical" evidence="6">
    <location>
        <begin position="367"/>
        <end position="388"/>
    </location>
</feature>
<feature type="transmembrane region" description="Helical" evidence="6">
    <location>
        <begin position="249"/>
        <end position="270"/>
    </location>
</feature>
<feature type="domain" description="Major facilitator superfamily (MFS) profile" evidence="7">
    <location>
        <begin position="13"/>
        <end position="393"/>
    </location>
</feature>
<feature type="transmembrane region" description="Helical" evidence="6">
    <location>
        <begin position="12"/>
        <end position="33"/>
    </location>
</feature>
<keyword evidence="5 6" id="KW-0472">Membrane</keyword>
<evidence type="ECO:0000256" key="1">
    <source>
        <dbReference type="ARBA" id="ARBA00004651"/>
    </source>
</evidence>
<evidence type="ECO:0000256" key="4">
    <source>
        <dbReference type="ARBA" id="ARBA00022989"/>
    </source>
</evidence>
<protein>
    <submittedName>
        <fullName evidence="8">MFS family arabinose efflux permease</fullName>
    </submittedName>
</protein>
<evidence type="ECO:0000313" key="8">
    <source>
        <dbReference type="EMBL" id="MBP1080870.1"/>
    </source>
</evidence>
<sequence length="401" mass="42573">MDNVNGAKSSGISRGLVFLMAVTCGFTVANVYLNQTLLVSMGNTFHVTAAQAGIIATLAQVGYAAGNLMLVPLGDIFERRRLILNLLLLVCLCSAAAALAVNFPWLVIANLLLGFFTIIPQIIVPFAAGLSSEKERGKVLGNVAIGLVCGILGARLISGIVDTQYGWRTMYWITCAATIIIMVLIRFYLPKSKGANTVNYGKLLSSLGPLFLQEKVLRKACLSQGLMFGAFSLFWTTLVFLLSDPPYSYGSQVAGMIGLVGIGGAFATPIIGRIIDSKGASFANTLCMSLSLLAFVLFLAGQSFLIAIIIGALLVTMGTQANQVACQAIIFQLSAEMRSRLNGIYMVSTFLGGALGSYLGVLAWTNFHWIGVCVLGIIMIGIAFTSLITSMSPAQEMNAKS</sequence>
<accession>A0ABS4CTH2</accession>
<dbReference type="InterPro" id="IPR036259">
    <property type="entry name" value="MFS_trans_sf"/>
</dbReference>
<gene>
    <name evidence="8" type="ORF">JOC74_001358</name>
</gene>
<proteinExistence type="predicted"/>